<dbReference type="OrthoDB" id="9801841at2"/>
<comment type="caution">
    <text evidence="2">The sequence shown here is derived from an EMBL/GenBank/DDBJ whole genome shotgun (WGS) entry which is preliminary data.</text>
</comment>
<protein>
    <recommendedName>
        <fullName evidence="1">PPM-type phosphatase domain-containing protein</fullName>
    </recommendedName>
</protein>
<feature type="domain" description="PPM-type phosphatase" evidence="1">
    <location>
        <begin position="5"/>
        <end position="235"/>
    </location>
</feature>
<dbReference type="EMBL" id="BOOI01000019">
    <property type="protein sequence ID" value="GIH83904.1"/>
    <property type="molecule type" value="Genomic_DNA"/>
</dbReference>
<dbReference type="InterPro" id="IPR015655">
    <property type="entry name" value="PP2C"/>
</dbReference>
<dbReference type="RefSeq" id="WP_068921571.1">
    <property type="nucleotide sequence ID" value="NZ_BMQP01000007.1"/>
</dbReference>
<dbReference type="InterPro" id="IPR001932">
    <property type="entry name" value="PPM-type_phosphatase-like_dom"/>
</dbReference>
<dbReference type="Proteomes" id="UP000655044">
    <property type="component" value="Unassembled WGS sequence"/>
</dbReference>
<evidence type="ECO:0000313" key="3">
    <source>
        <dbReference type="Proteomes" id="UP000655044"/>
    </source>
</evidence>
<dbReference type="Pfam" id="PF13672">
    <property type="entry name" value="PP2C_2"/>
    <property type="match status" value="1"/>
</dbReference>
<evidence type="ECO:0000313" key="2">
    <source>
        <dbReference type="EMBL" id="GIH83904.1"/>
    </source>
</evidence>
<dbReference type="InterPro" id="IPR036457">
    <property type="entry name" value="PPM-type-like_dom_sf"/>
</dbReference>
<dbReference type="SUPFAM" id="SSF81606">
    <property type="entry name" value="PP2C-like"/>
    <property type="match status" value="1"/>
</dbReference>
<gene>
    <name evidence="2" type="ORF">Pro02_23120</name>
</gene>
<dbReference type="AlphaFoldDB" id="A0A8J3S2L1"/>
<dbReference type="SMART" id="SM00332">
    <property type="entry name" value="PP2Cc"/>
    <property type="match status" value="1"/>
</dbReference>
<proteinExistence type="predicted"/>
<dbReference type="CDD" id="cd00143">
    <property type="entry name" value="PP2Cc"/>
    <property type="match status" value="1"/>
</dbReference>
<dbReference type="PROSITE" id="PS51746">
    <property type="entry name" value="PPM_2"/>
    <property type="match status" value="1"/>
</dbReference>
<organism evidence="2 3">
    <name type="scientific">Planobispora rosea</name>
    <dbReference type="NCBI Taxonomy" id="35762"/>
    <lineage>
        <taxon>Bacteria</taxon>
        <taxon>Bacillati</taxon>
        <taxon>Actinomycetota</taxon>
        <taxon>Actinomycetes</taxon>
        <taxon>Streptosporangiales</taxon>
        <taxon>Streptosporangiaceae</taxon>
        <taxon>Planobispora</taxon>
    </lineage>
</organism>
<sequence>MITLRYAAGSDVGKIRQGNEDAAYAGARLLAVADGMGGHVGGEVASSAAVAAVSPLDHETPADLIAAAEGGVRRANQRLRELTEQDPSLTGMGTTLTLMLWDGLRVALAHIGDSRAYLLRNGDLYQITYDHTLVQTLMDDGRITAEEAARHPHRSILLQVLDGSDGAEPDLSLRDAEVGDRYLLCSDGLSGVVEAEQLRHVLATVDDLDTVIRTLIDLACEGGGPDNITCVVADVVDDPSPAQNTPVVVGSAVPSAP</sequence>
<accession>A0A8J3S2L1</accession>
<dbReference type="GO" id="GO:0004722">
    <property type="term" value="F:protein serine/threonine phosphatase activity"/>
    <property type="evidence" value="ECO:0007669"/>
    <property type="project" value="InterPro"/>
</dbReference>
<dbReference type="PANTHER" id="PTHR47992">
    <property type="entry name" value="PROTEIN PHOSPHATASE"/>
    <property type="match status" value="1"/>
</dbReference>
<name>A0A8J3S2L1_PLARO</name>
<dbReference type="Gene3D" id="3.60.40.10">
    <property type="entry name" value="PPM-type phosphatase domain"/>
    <property type="match status" value="1"/>
</dbReference>
<keyword evidence="3" id="KW-1185">Reference proteome</keyword>
<dbReference type="SMART" id="SM00331">
    <property type="entry name" value="PP2C_SIG"/>
    <property type="match status" value="1"/>
</dbReference>
<reference evidence="2" key="1">
    <citation type="submission" date="2021-01" db="EMBL/GenBank/DDBJ databases">
        <title>Whole genome shotgun sequence of Planobispora rosea NBRC 15558.</title>
        <authorList>
            <person name="Komaki H."/>
            <person name="Tamura T."/>
        </authorList>
    </citation>
    <scope>NUCLEOTIDE SEQUENCE</scope>
    <source>
        <strain evidence="2">NBRC 15558</strain>
    </source>
</reference>
<evidence type="ECO:0000259" key="1">
    <source>
        <dbReference type="PROSITE" id="PS51746"/>
    </source>
</evidence>